<evidence type="ECO:0008006" key="3">
    <source>
        <dbReference type="Google" id="ProtNLM"/>
    </source>
</evidence>
<reference evidence="1" key="2">
    <citation type="submission" date="2021-08" db="EMBL/GenBank/DDBJ databases">
        <authorList>
            <person name="Tani A."/>
            <person name="Ola A."/>
            <person name="Ogura Y."/>
            <person name="Katsura K."/>
            <person name="Hayashi T."/>
        </authorList>
    </citation>
    <scope>NUCLEOTIDE SEQUENCE</scope>
    <source>
        <strain evidence="1">NBRC 103626</strain>
    </source>
</reference>
<comment type="caution">
    <text evidence="1">The sequence shown here is derived from an EMBL/GenBank/DDBJ whole genome shotgun (WGS) entry which is preliminary data.</text>
</comment>
<reference evidence="1" key="1">
    <citation type="journal article" date="2016" name="Front. Microbiol.">
        <title>Genome Sequence of the Piezophilic, Mesophilic Sulfate-Reducing Bacterium Desulfovibrio indicus J2T.</title>
        <authorList>
            <person name="Cao J."/>
            <person name="Maignien L."/>
            <person name="Shao Z."/>
            <person name="Alain K."/>
            <person name="Jebbar M."/>
        </authorList>
    </citation>
    <scope>NUCLEOTIDE SEQUENCE</scope>
    <source>
        <strain evidence="1">NBRC 103626</strain>
    </source>
</reference>
<organism evidence="1 2">
    <name type="scientific">Methylobacterium gregans</name>
    <dbReference type="NCBI Taxonomy" id="374424"/>
    <lineage>
        <taxon>Bacteria</taxon>
        <taxon>Pseudomonadati</taxon>
        <taxon>Pseudomonadota</taxon>
        <taxon>Alphaproteobacteria</taxon>
        <taxon>Hyphomicrobiales</taxon>
        <taxon>Methylobacteriaceae</taxon>
        <taxon>Methylobacterium</taxon>
    </lineage>
</organism>
<proteinExistence type="predicted"/>
<protein>
    <recommendedName>
        <fullName evidence="3">DUF1508 domain-containing protein</fullName>
    </recommendedName>
</protein>
<dbReference type="RefSeq" id="WP_238303757.1">
    <property type="nucleotide sequence ID" value="NZ_BPQM01000073.1"/>
</dbReference>
<name>A0AA37MCI0_9HYPH</name>
<accession>A0AA37MCI0</accession>
<gene>
    <name evidence="1" type="ORF">NBEOAGPD_3108</name>
</gene>
<dbReference type="EMBL" id="BPQM01000073">
    <property type="protein sequence ID" value="GJD79878.1"/>
    <property type="molecule type" value="Genomic_DNA"/>
</dbReference>
<evidence type="ECO:0000313" key="1">
    <source>
        <dbReference type="EMBL" id="GJD79878.1"/>
    </source>
</evidence>
<dbReference type="AlphaFoldDB" id="A0AA37MCI0"/>
<evidence type="ECO:0000313" key="2">
    <source>
        <dbReference type="Proteomes" id="UP001055108"/>
    </source>
</evidence>
<sequence>MARSPQPGRPHVAPCPDKPGTFRWQIQLEDGSVVRAPYAFATRGGAELSADLWMKQLRATA</sequence>
<keyword evidence="2" id="KW-1185">Reference proteome</keyword>
<dbReference type="Proteomes" id="UP001055108">
    <property type="component" value="Unassembled WGS sequence"/>
</dbReference>